<evidence type="ECO:0000259" key="18">
    <source>
        <dbReference type="Pfam" id="PF05199"/>
    </source>
</evidence>
<protein>
    <recommendedName>
        <fullName evidence="16">Long-chain-alcohol oxidase</fullName>
        <ecNumber evidence="16">1.1.3.20</ecNumber>
    </recommendedName>
</protein>
<comment type="similarity">
    <text evidence="7 16">Belongs to the GMC oxidoreductase family.</text>
</comment>
<evidence type="ECO:0000313" key="20">
    <source>
        <dbReference type="Proteomes" id="UP000694255"/>
    </source>
</evidence>
<comment type="catalytic activity">
    <reaction evidence="2">
        <text>a primary alcohol + O2 = an aldehyde + H2O2</text>
        <dbReference type="Rhea" id="RHEA:19829"/>
        <dbReference type="ChEBI" id="CHEBI:15379"/>
        <dbReference type="ChEBI" id="CHEBI:15734"/>
        <dbReference type="ChEBI" id="CHEBI:16240"/>
        <dbReference type="ChEBI" id="CHEBI:17478"/>
        <dbReference type="EC" id="1.1.3.13"/>
    </reaction>
</comment>
<keyword evidence="12 16" id="KW-0560">Oxidoreductase</keyword>
<dbReference type="PANTHER" id="PTHR46056">
    <property type="entry name" value="LONG-CHAIN-ALCOHOL OXIDASE"/>
    <property type="match status" value="1"/>
</dbReference>
<sequence>MLPVIAEDKHIETFLALADGIVHETSVENIKDLVSPDFPREKLEEYVKTFTRPSQTPAFKEQITTVFNKTPTSSVTSFVITMNALRSRIFSPLFTNSMTLITDMTLKQREELLASWRDSPVPLKRRLFRSIYSVTMSTFVLLANDLHLKAIGYPGRELRETLYKGQQVDPFRYEFLDKPIKEGSELHLPEIDALVIGSGSGAGVVAHTLAKEGYKSLVLEKGKYYHPSELKFNDYEGVNALYENSGTIASLNQQIFILAGSNFGGGSTVNWSMSLKTPFKVRKEWYDDFALDFVASDIYDECQNYVFEQMGVSDQNINTPSLANEVIIEGGKKLGYKSKVGAQNTGGHPDHSCGFCYLGCKFGVKQGATANWFRAPAENGSKFMQEVKVIQILHSNGIAIGVLCQDTITGIKFRITGPKKYIVAGGSLHTPIVLQNSGFKNRHIGKNLKLHPVSCVAGDFGKDVVAKAYEKPIMTSVCTEVDDLDGKAHGAKIETILNAPFIQGVFLPWDGSDATRRDILRYNNLTTMLLITRDKSSGSVRADPSKPEALMIDYTVNKYDRNALLQALLTASDMLYIQGAKRIISPQHWIPIFESNTPKEQRTIEDRDYVEWRTAVSKITLDSYGTAYGSAHQMSSCRMSGKGPKYGACDEKGRLFECSNIYIADSSAMPTASGANPMITTMAMARYVALNIAKDLRPKAKL</sequence>
<dbReference type="UniPathway" id="UPA00147"/>
<keyword evidence="11" id="KW-1133">Transmembrane helix</keyword>
<evidence type="ECO:0000256" key="14">
    <source>
        <dbReference type="ARBA" id="ARBA00023136"/>
    </source>
</evidence>
<keyword evidence="10" id="KW-0274">FAD</keyword>
<evidence type="ECO:0000256" key="16">
    <source>
        <dbReference type="PIRNR" id="PIRNR028937"/>
    </source>
</evidence>
<comment type="caution">
    <text evidence="19">The sequence shown here is derived from an EMBL/GenBank/DDBJ whole genome shotgun (WGS) entry which is preliminary data.</text>
</comment>
<dbReference type="GO" id="GO:0015945">
    <property type="term" value="P:methanol metabolic process"/>
    <property type="evidence" value="ECO:0007669"/>
    <property type="project" value="UniProtKB-KW"/>
</dbReference>
<evidence type="ECO:0000256" key="8">
    <source>
        <dbReference type="ARBA" id="ARBA00022630"/>
    </source>
</evidence>
<dbReference type="GO" id="GO:0046188">
    <property type="term" value="P:methane catabolic process"/>
    <property type="evidence" value="ECO:0007669"/>
    <property type="project" value="UniProtKB-UniPathway"/>
</dbReference>
<evidence type="ECO:0000313" key="19">
    <source>
        <dbReference type="EMBL" id="KAG7664597.1"/>
    </source>
</evidence>
<keyword evidence="15" id="KW-0576">Peroxisome</keyword>
<dbReference type="InterPro" id="IPR007867">
    <property type="entry name" value="GMC_OxRtase_C"/>
</dbReference>
<feature type="domain" description="Glucose-methanol-choline oxidoreductase N-terminal" evidence="17">
    <location>
        <begin position="239"/>
        <end position="453"/>
    </location>
</feature>
<dbReference type="GO" id="GO:0050660">
    <property type="term" value="F:flavin adenine dinucleotide binding"/>
    <property type="evidence" value="ECO:0007669"/>
    <property type="project" value="InterPro"/>
</dbReference>
<keyword evidence="13" id="KW-0485">Methanol utilization</keyword>
<evidence type="ECO:0000256" key="13">
    <source>
        <dbReference type="ARBA" id="ARBA00023095"/>
    </source>
</evidence>
<evidence type="ECO:0000256" key="15">
    <source>
        <dbReference type="ARBA" id="ARBA00023140"/>
    </source>
</evidence>
<dbReference type="Pfam" id="PF05199">
    <property type="entry name" value="GMC_oxred_C"/>
    <property type="match status" value="1"/>
</dbReference>
<evidence type="ECO:0000256" key="10">
    <source>
        <dbReference type="ARBA" id="ARBA00022827"/>
    </source>
</evidence>
<dbReference type="PIRSF" id="PIRSF028937">
    <property type="entry name" value="Lg_Ch_AO"/>
    <property type="match status" value="1"/>
</dbReference>
<evidence type="ECO:0000256" key="11">
    <source>
        <dbReference type="ARBA" id="ARBA00022989"/>
    </source>
</evidence>
<name>A0A8J5QSW1_9ASCO</name>
<keyword evidence="20" id="KW-1185">Reference proteome</keyword>
<dbReference type="Pfam" id="PF00732">
    <property type="entry name" value="GMC_oxred_N"/>
    <property type="match status" value="1"/>
</dbReference>
<evidence type="ECO:0000256" key="1">
    <source>
        <dbReference type="ARBA" id="ARBA00000920"/>
    </source>
</evidence>
<comment type="pathway">
    <text evidence="6">Energy metabolism; methane degradation.</text>
</comment>
<organism evidence="19 20">
    <name type="scientific">[Candida] subhashii</name>
    <dbReference type="NCBI Taxonomy" id="561895"/>
    <lineage>
        <taxon>Eukaryota</taxon>
        <taxon>Fungi</taxon>
        <taxon>Dikarya</taxon>
        <taxon>Ascomycota</taxon>
        <taxon>Saccharomycotina</taxon>
        <taxon>Pichiomycetes</taxon>
        <taxon>Debaryomycetaceae</taxon>
        <taxon>Spathaspora</taxon>
    </lineage>
</organism>
<dbReference type="GO" id="GO:0005782">
    <property type="term" value="C:peroxisomal matrix"/>
    <property type="evidence" value="ECO:0007669"/>
    <property type="project" value="UniProtKB-SubCell"/>
</dbReference>
<dbReference type="EMBL" id="JAGSYN010000070">
    <property type="protein sequence ID" value="KAG7664597.1"/>
    <property type="molecule type" value="Genomic_DNA"/>
</dbReference>
<dbReference type="Proteomes" id="UP000694255">
    <property type="component" value="Unassembled WGS sequence"/>
</dbReference>
<keyword evidence="8" id="KW-0285">Flavoprotein</keyword>
<dbReference type="PANTHER" id="PTHR46056:SF12">
    <property type="entry name" value="LONG-CHAIN-ALCOHOL OXIDASE"/>
    <property type="match status" value="1"/>
</dbReference>
<dbReference type="AlphaFoldDB" id="A0A8J5QSW1"/>
<comment type="catalytic activity">
    <reaction evidence="1 16">
        <text>a long-chain primary fatty alcohol + O2 = a long-chain fatty aldehyde + H2O2</text>
        <dbReference type="Rhea" id="RHEA:22756"/>
        <dbReference type="ChEBI" id="CHEBI:15379"/>
        <dbReference type="ChEBI" id="CHEBI:16240"/>
        <dbReference type="ChEBI" id="CHEBI:17176"/>
        <dbReference type="ChEBI" id="CHEBI:77396"/>
        <dbReference type="EC" id="1.1.3.20"/>
    </reaction>
</comment>
<feature type="domain" description="Glucose-methanol-choline oxidoreductase C-terminal" evidence="18">
    <location>
        <begin position="535"/>
        <end position="685"/>
    </location>
</feature>
<dbReference type="RefSeq" id="XP_049264829.1">
    <property type="nucleotide sequence ID" value="XM_049405583.1"/>
</dbReference>
<reference evidence="19 20" key="1">
    <citation type="journal article" date="2021" name="DNA Res.">
        <title>Genome analysis of Candida subhashii reveals its hybrid nature and dual mitochondrial genome conformations.</title>
        <authorList>
            <person name="Mixao V."/>
            <person name="Hegedusova E."/>
            <person name="Saus E."/>
            <person name="Pryszcz L.P."/>
            <person name="Cillingova A."/>
            <person name="Nosek J."/>
            <person name="Gabaldon T."/>
        </authorList>
    </citation>
    <scope>NUCLEOTIDE SEQUENCE [LARGE SCALE GENOMIC DNA]</scope>
    <source>
        <strain evidence="19 20">CBS 10753</strain>
    </source>
</reference>
<evidence type="ECO:0000256" key="3">
    <source>
        <dbReference type="ARBA" id="ARBA00003842"/>
    </source>
</evidence>
<evidence type="ECO:0000256" key="12">
    <source>
        <dbReference type="ARBA" id="ARBA00023002"/>
    </source>
</evidence>
<evidence type="ECO:0000256" key="9">
    <source>
        <dbReference type="ARBA" id="ARBA00022692"/>
    </source>
</evidence>
<comment type="function">
    <text evidence="3">Long-chain fatty alcohol oxidase involved in the omega-oxidation pathway of lipid degradation.</text>
</comment>
<keyword evidence="14" id="KW-0472">Membrane</keyword>
<dbReference type="InterPro" id="IPR012400">
    <property type="entry name" value="Long_Oxdase"/>
</dbReference>
<keyword evidence="9" id="KW-0812">Transmembrane</keyword>
<dbReference type="GeneID" id="73468693"/>
<dbReference type="InterPro" id="IPR000172">
    <property type="entry name" value="GMC_OxRdtase_N"/>
</dbReference>
<dbReference type="GO" id="GO:0047639">
    <property type="term" value="F:alcohol oxidase activity"/>
    <property type="evidence" value="ECO:0007669"/>
    <property type="project" value="UniProtKB-EC"/>
</dbReference>
<dbReference type="OrthoDB" id="269227at2759"/>
<comment type="subcellular location">
    <subcellularLocation>
        <location evidence="5">Membrane</location>
    </subcellularLocation>
    <subcellularLocation>
        <location evidence="4">Peroxisome matrix</location>
    </subcellularLocation>
</comment>
<proteinExistence type="inferred from homology"/>
<accession>A0A8J5QSW1</accession>
<evidence type="ECO:0000256" key="6">
    <source>
        <dbReference type="ARBA" id="ARBA00005144"/>
    </source>
</evidence>
<evidence type="ECO:0000256" key="7">
    <source>
        <dbReference type="ARBA" id="ARBA00010790"/>
    </source>
</evidence>
<evidence type="ECO:0000256" key="5">
    <source>
        <dbReference type="ARBA" id="ARBA00004370"/>
    </source>
</evidence>
<dbReference type="EC" id="1.1.3.20" evidence="16"/>
<evidence type="ECO:0000256" key="2">
    <source>
        <dbReference type="ARBA" id="ARBA00001411"/>
    </source>
</evidence>
<evidence type="ECO:0000256" key="4">
    <source>
        <dbReference type="ARBA" id="ARBA00004253"/>
    </source>
</evidence>
<evidence type="ECO:0000259" key="17">
    <source>
        <dbReference type="Pfam" id="PF00732"/>
    </source>
</evidence>
<gene>
    <name evidence="19" type="ORF">J8A68_001892</name>
</gene>